<feature type="compositionally biased region" description="Basic and acidic residues" evidence="1">
    <location>
        <begin position="146"/>
        <end position="156"/>
    </location>
</feature>
<name>A0ABP6CQF8_9ACTN</name>
<sequence length="235" mass="24912">MPPPQSPVQAAVDDRITQRNAVQLPAEQDELVQGGQNAVRMTFERIAARQVTVGPSPARQVIRAQGEAAREVRGRGGLDRSPSKPATSVERGDGNGPVTASEQAAVDKITQRDAVQMAAMRTILARGQKQAAVQNPAGQGELAQGEQRDAVQKDAKRDTLYRAARIAGDLGYSPSKLAAFIQKGIGDDKPVTSVASYLPPGTESRNPSSPALSRQTAANAAHIRSAPKSPKRQVR</sequence>
<gene>
    <name evidence="2" type="ORF">GCM10009863_39660</name>
</gene>
<evidence type="ECO:0000313" key="3">
    <source>
        <dbReference type="Proteomes" id="UP001501447"/>
    </source>
</evidence>
<dbReference type="Proteomes" id="UP001501447">
    <property type="component" value="Unassembled WGS sequence"/>
</dbReference>
<evidence type="ECO:0000256" key="1">
    <source>
        <dbReference type="SAM" id="MobiDB-lite"/>
    </source>
</evidence>
<comment type="caution">
    <text evidence="2">The sequence shown here is derived from an EMBL/GenBank/DDBJ whole genome shotgun (WGS) entry which is preliminary data.</text>
</comment>
<proteinExistence type="predicted"/>
<feature type="region of interest" description="Disordered" evidence="1">
    <location>
        <begin position="126"/>
        <end position="156"/>
    </location>
</feature>
<feature type="compositionally biased region" description="Polar residues" evidence="1">
    <location>
        <begin position="203"/>
        <end position="218"/>
    </location>
</feature>
<evidence type="ECO:0000313" key="2">
    <source>
        <dbReference type="EMBL" id="GAA2621641.1"/>
    </source>
</evidence>
<reference evidence="3" key="1">
    <citation type="journal article" date="2019" name="Int. J. Syst. Evol. Microbiol.">
        <title>The Global Catalogue of Microorganisms (GCM) 10K type strain sequencing project: providing services to taxonomists for standard genome sequencing and annotation.</title>
        <authorList>
            <consortium name="The Broad Institute Genomics Platform"/>
            <consortium name="The Broad Institute Genome Sequencing Center for Infectious Disease"/>
            <person name="Wu L."/>
            <person name="Ma J."/>
        </authorList>
    </citation>
    <scope>NUCLEOTIDE SEQUENCE [LARGE SCALE GENOMIC DNA]</scope>
    <source>
        <strain evidence="3">JCM 16373</strain>
    </source>
</reference>
<feature type="compositionally biased region" description="Basic and acidic residues" evidence="1">
    <location>
        <begin position="68"/>
        <end position="82"/>
    </location>
</feature>
<dbReference type="EMBL" id="BAAARJ010000012">
    <property type="protein sequence ID" value="GAA2621641.1"/>
    <property type="molecule type" value="Genomic_DNA"/>
</dbReference>
<organism evidence="2 3">
    <name type="scientific">Streptomyces axinellae</name>
    <dbReference type="NCBI Taxonomy" id="552788"/>
    <lineage>
        <taxon>Bacteria</taxon>
        <taxon>Bacillati</taxon>
        <taxon>Actinomycetota</taxon>
        <taxon>Actinomycetes</taxon>
        <taxon>Kitasatosporales</taxon>
        <taxon>Streptomycetaceae</taxon>
        <taxon>Streptomyces</taxon>
    </lineage>
</organism>
<protein>
    <submittedName>
        <fullName evidence="2">Uncharacterized protein</fullName>
    </submittedName>
</protein>
<feature type="region of interest" description="Disordered" evidence="1">
    <location>
        <begin position="188"/>
        <end position="235"/>
    </location>
</feature>
<feature type="region of interest" description="Disordered" evidence="1">
    <location>
        <begin position="54"/>
        <end position="106"/>
    </location>
</feature>
<accession>A0ABP6CQF8</accession>
<keyword evidence="3" id="KW-1185">Reference proteome</keyword>